<feature type="region of interest" description="Disordered" evidence="1">
    <location>
        <begin position="43"/>
        <end position="111"/>
    </location>
</feature>
<reference evidence="2 3" key="1">
    <citation type="journal article" date="2018" name="Mycol. Prog.">
        <title>Coniella lustricola, a new species from submerged detritus.</title>
        <authorList>
            <person name="Raudabaugh D.B."/>
            <person name="Iturriaga T."/>
            <person name="Carver A."/>
            <person name="Mondo S."/>
            <person name="Pangilinan J."/>
            <person name="Lipzen A."/>
            <person name="He G."/>
            <person name="Amirebrahimi M."/>
            <person name="Grigoriev I.V."/>
            <person name="Miller A.N."/>
        </authorList>
    </citation>
    <scope>NUCLEOTIDE SEQUENCE [LARGE SCALE GENOMIC DNA]</scope>
    <source>
        <strain evidence="2 3">B22-T-1</strain>
    </source>
</reference>
<feature type="region of interest" description="Disordered" evidence="1">
    <location>
        <begin position="125"/>
        <end position="156"/>
    </location>
</feature>
<proteinExistence type="predicted"/>
<dbReference type="EMBL" id="KZ678504">
    <property type="protein sequence ID" value="PSR81398.1"/>
    <property type="molecule type" value="Genomic_DNA"/>
</dbReference>
<feature type="region of interest" description="Disordered" evidence="1">
    <location>
        <begin position="1"/>
        <end position="21"/>
    </location>
</feature>
<feature type="compositionally biased region" description="Basic and acidic residues" evidence="1">
    <location>
        <begin position="136"/>
        <end position="156"/>
    </location>
</feature>
<evidence type="ECO:0000313" key="2">
    <source>
        <dbReference type="EMBL" id="PSR81398.1"/>
    </source>
</evidence>
<evidence type="ECO:0000313" key="3">
    <source>
        <dbReference type="Proteomes" id="UP000241462"/>
    </source>
</evidence>
<name>A0A2T3A1Y9_9PEZI</name>
<organism evidence="2 3">
    <name type="scientific">Coniella lustricola</name>
    <dbReference type="NCBI Taxonomy" id="2025994"/>
    <lineage>
        <taxon>Eukaryota</taxon>
        <taxon>Fungi</taxon>
        <taxon>Dikarya</taxon>
        <taxon>Ascomycota</taxon>
        <taxon>Pezizomycotina</taxon>
        <taxon>Sordariomycetes</taxon>
        <taxon>Sordariomycetidae</taxon>
        <taxon>Diaporthales</taxon>
        <taxon>Schizoparmaceae</taxon>
        <taxon>Coniella</taxon>
    </lineage>
</organism>
<feature type="compositionally biased region" description="Basic and acidic residues" evidence="1">
    <location>
        <begin position="91"/>
        <end position="111"/>
    </location>
</feature>
<dbReference type="Proteomes" id="UP000241462">
    <property type="component" value="Unassembled WGS sequence"/>
</dbReference>
<dbReference type="InterPro" id="IPR058940">
    <property type="entry name" value="mS26_fungi"/>
</dbReference>
<accession>A0A2T3A1Y9</accession>
<evidence type="ECO:0000256" key="1">
    <source>
        <dbReference type="SAM" id="MobiDB-lite"/>
    </source>
</evidence>
<dbReference type="AlphaFoldDB" id="A0A2T3A1Y9"/>
<dbReference type="CDD" id="cd23703">
    <property type="entry name" value="mS26_PET12"/>
    <property type="match status" value="1"/>
</dbReference>
<dbReference type="Pfam" id="PF26163">
    <property type="entry name" value="mS26"/>
    <property type="match status" value="1"/>
</dbReference>
<gene>
    <name evidence="2" type="ORF">BD289DRAFT_372686</name>
</gene>
<protein>
    <submittedName>
        <fullName evidence="2">Uncharacterized protein</fullName>
    </submittedName>
</protein>
<dbReference type="InParanoid" id="A0A2T3A1Y9"/>
<dbReference type="STRING" id="2025994.A0A2T3A1Y9"/>
<dbReference type="OrthoDB" id="5223508at2759"/>
<sequence>MPPQIPRASLRALSAGPATTSRIRPFSSTAAVLSDIAIPPESPRFIPLPEQPQSDEIRKPPVKGYLPVPREIFTKRAHKDHKLSPTFVRDTAPHSKAERRGDAPKSDKDAWKRLMAESRRSALGTGINKLWRRKTRSDGRAKEKADKHGERNLADKRAAERLDDVYTRGTVPMSTLNTKVIRDPEYETRKLESIQRTAALQQAKSEARKDALQRLYVEASKFIVTEEELAKTVDTLFTEHYFRKRGAGRGIFWGSENVWEAYAPPPTVRQMFADMRGTSQESIKSVNKTSRMALVRQKLVAGELAGGALSVELVEPKEQEQD</sequence>
<keyword evidence="3" id="KW-1185">Reference proteome</keyword>